<comment type="catalytic activity">
    <reaction evidence="6">
        <text>hydrogencarbonate + H(+) = CO2 + H2O</text>
        <dbReference type="Rhea" id="RHEA:10748"/>
        <dbReference type="ChEBI" id="CHEBI:15377"/>
        <dbReference type="ChEBI" id="CHEBI:15378"/>
        <dbReference type="ChEBI" id="CHEBI:16526"/>
        <dbReference type="ChEBI" id="CHEBI:17544"/>
        <dbReference type="EC" id="4.2.1.1"/>
    </reaction>
</comment>
<name>A0A7R8UCF1_HERIL</name>
<keyword evidence="10" id="KW-1185">Reference proteome</keyword>
<evidence type="ECO:0000256" key="1">
    <source>
        <dbReference type="ARBA" id="ARBA00010718"/>
    </source>
</evidence>
<dbReference type="SMART" id="SM01057">
    <property type="entry name" value="Carb_anhydrase"/>
    <property type="match status" value="1"/>
</dbReference>
<dbReference type="CDD" id="cd00326">
    <property type="entry name" value="alpha_CA"/>
    <property type="match status" value="1"/>
</dbReference>
<evidence type="ECO:0000256" key="7">
    <source>
        <dbReference type="SAM" id="MobiDB-lite"/>
    </source>
</evidence>
<dbReference type="SUPFAM" id="SSF51069">
    <property type="entry name" value="Carbonic anhydrase"/>
    <property type="match status" value="1"/>
</dbReference>
<dbReference type="GO" id="GO:0004089">
    <property type="term" value="F:carbonate dehydratase activity"/>
    <property type="evidence" value="ECO:0007669"/>
    <property type="project" value="UniProtKB-EC"/>
</dbReference>
<dbReference type="PANTHER" id="PTHR18952:SF265">
    <property type="entry name" value="CARBONIC ANHYDRASE"/>
    <property type="match status" value="1"/>
</dbReference>
<evidence type="ECO:0000256" key="4">
    <source>
        <dbReference type="ARBA" id="ARBA00022833"/>
    </source>
</evidence>
<feature type="region of interest" description="Disordered" evidence="7">
    <location>
        <begin position="1"/>
        <end position="30"/>
    </location>
</feature>
<dbReference type="PANTHER" id="PTHR18952">
    <property type="entry name" value="CARBONIC ANHYDRASE"/>
    <property type="match status" value="1"/>
</dbReference>
<accession>A0A7R8UCF1</accession>
<evidence type="ECO:0000256" key="3">
    <source>
        <dbReference type="ARBA" id="ARBA00022723"/>
    </source>
</evidence>
<keyword evidence="5" id="KW-0456">Lyase</keyword>
<keyword evidence="3" id="KW-0479">Metal-binding</keyword>
<dbReference type="PROSITE" id="PS51144">
    <property type="entry name" value="ALPHA_CA_2"/>
    <property type="match status" value="1"/>
</dbReference>
<evidence type="ECO:0000313" key="10">
    <source>
        <dbReference type="Proteomes" id="UP000594454"/>
    </source>
</evidence>
<dbReference type="InterPro" id="IPR036398">
    <property type="entry name" value="CA_dom_sf"/>
</dbReference>
<comment type="similarity">
    <text evidence="1">Belongs to the alpha-carbonic anhydrase family.</text>
</comment>
<dbReference type="GO" id="GO:0008270">
    <property type="term" value="F:zinc ion binding"/>
    <property type="evidence" value="ECO:0007669"/>
    <property type="project" value="InterPro"/>
</dbReference>
<evidence type="ECO:0000259" key="8">
    <source>
        <dbReference type="PROSITE" id="PS51144"/>
    </source>
</evidence>
<dbReference type="Proteomes" id="UP000594454">
    <property type="component" value="Chromosome 1"/>
</dbReference>
<dbReference type="EC" id="4.2.1.1" evidence="2"/>
<evidence type="ECO:0000313" key="9">
    <source>
        <dbReference type="EMBL" id="CAD7078004.1"/>
    </source>
</evidence>
<proteinExistence type="inferred from homology"/>
<protein>
    <recommendedName>
        <fullName evidence="2">carbonic anhydrase</fullName>
        <ecNumber evidence="2">4.2.1.1</ecNumber>
    </recommendedName>
</protein>
<dbReference type="Pfam" id="PF00194">
    <property type="entry name" value="Carb_anhydrase"/>
    <property type="match status" value="1"/>
</dbReference>
<dbReference type="OrthoDB" id="429145at2759"/>
<dbReference type="AlphaFoldDB" id="A0A7R8UCF1"/>
<sequence>MPNSNNVIHPPILQLDSSSEDGEGANGASVEGNKHELVALITGVVTENLQTQGRQMLTAFINPAADASTEVDMDKIPDVVKSLRKFSADLSTHMSQYGGEMETDNAGLSKVEAEAPAEEKYPRNKRELSPHWGGVCRIGASSKPLQLIQPSTKITKYKDIKLTNYNEVYNLTLSNRGEGVSIDFSEDLNITISGGPMKNVYVLAQVTWHWGEAEHAIGNENAIIEMHLLHRNRKYGNFNEAANHRSGFVVLIALYRNVDVDNEVLLELFESINEVKEPGTEVDVEKTIMLRDLLPRNIRDYYYYKGFLTDPPCSESVLQIVFAEQLQCSDQDASRIVCRTVNDSAHRQHNGE</sequence>
<evidence type="ECO:0000256" key="6">
    <source>
        <dbReference type="ARBA" id="ARBA00048348"/>
    </source>
</evidence>
<feature type="domain" description="Alpha-carbonic anhydrase" evidence="8">
    <location>
        <begin position="119"/>
        <end position="352"/>
    </location>
</feature>
<dbReference type="InParanoid" id="A0A7R8UCF1"/>
<dbReference type="InterPro" id="IPR023561">
    <property type="entry name" value="Carbonic_anhydrase_a-class"/>
</dbReference>
<keyword evidence="4" id="KW-0862">Zinc</keyword>
<dbReference type="EMBL" id="LR899009">
    <property type="protein sequence ID" value="CAD7078004.1"/>
    <property type="molecule type" value="Genomic_DNA"/>
</dbReference>
<organism evidence="9 10">
    <name type="scientific">Hermetia illucens</name>
    <name type="common">Black soldier fly</name>
    <dbReference type="NCBI Taxonomy" id="343691"/>
    <lineage>
        <taxon>Eukaryota</taxon>
        <taxon>Metazoa</taxon>
        <taxon>Ecdysozoa</taxon>
        <taxon>Arthropoda</taxon>
        <taxon>Hexapoda</taxon>
        <taxon>Insecta</taxon>
        <taxon>Pterygota</taxon>
        <taxon>Neoptera</taxon>
        <taxon>Endopterygota</taxon>
        <taxon>Diptera</taxon>
        <taxon>Brachycera</taxon>
        <taxon>Stratiomyomorpha</taxon>
        <taxon>Stratiomyidae</taxon>
        <taxon>Hermetiinae</taxon>
        <taxon>Hermetia</taxon>
    </lineage>
</organism>
<dbReference type="InterPro" id="IPR001148">
    <property type="entry name" value="CA_dom"/>
</dbReference>
<reference evidence="9 10" key="1">
    <citation type="submission" date="2020-11" db="EMBL/GenBank/DDBJ databases">
        <authorList>
            <person name="Wallbank WR R."/>
            <person name="Pardo Diaz C."/>
            <person name="Kozak K."/>
            <person name="Martin S."/>
            <person name="Jiggins C."/>
            <person name="Moest M."/>
            <person name="Warren A I."/>
            <person name="Generalovic N T."/>
            <person name="Byers J.R.P. K."/>
            <person name="Montejo-Kovacevich G."/>
            <person name="Yen C E."/>
        </authorList>
    </citation>
    <scope>NUCLEOTIDE SEQUENCE [LARGE SCALE GENOMIC DNA]</scope>
</reference>
<evidence type="ECO:0000256" key="2">
    <source>
        <dbReference type="ARBA" id="ARBA00012925"/>
    </source>
</evidence>
<evidence type="ECO:0000256" key="5">
    <source>
        <dbReference type="ARBA" id="ARBA00023239"/>
    </source>
</evidence>
<gene>
    <name evidence="9" type="ORF">HERILL_LOCUS1300</name>
</gene>
<dbReference type="Gene3D" id="3.10.200.10">
    <property type="entry name" value="Alpha carbonic anhydrase"/>
    <property type="match status" value="1"/>
</dbReference>